<keyword evidence="8 15" id="KW-0418">Kinase</keyword>
<keyword evidence="12" id="KW-1133">Transmembrane helix</keyword>
<keyword evidence="5" id="KW-0597">Phosphoprotein</keyword>
<dbReference type="InterPro" id="IPR005467">
    <property type="entry name" value="His_kinase_dom"/>
</dbReference>
<keyword evidence="7" id="KW-0547">Nucleotide-binding</keyword>
<dbReference type="GO" id="GO:0005524">
    <property type="term" value="F:ATP binding"/>
    <property type="evidence" value="ECO:0007669"/>
    <property type="project" value="UniProtKB-KW"/>
</dbReference>
<dbReference type="InterPro" id="IPR003660">
    <property type="entry name" value="HAMP_dom"/>
</dbReference>
<dbReference type="Pfam" id="PF00512">
    <property type="entry name" value="HisKA"/>
    <property type="match status" value="1"/>
</dbReference>
<evidence type="ECO:0000259" key="13">
    <source>
        <dbReference type="PROSITE" id="PS50109"/>
    </source>
</evidence>
<keyword evidence="4" id="KW-1003">Cell membrane</keyword>
<dbReference type="SMART" id="SM00387">
    <property type="entry name" value="HATPase_c"/>
    <property type="match status" value="1"/>
</dbReference>
<evidence type="ECO:0000256" key="10">
    <source>
        <dbReference type="ARBA" id="ARBA00023012"/>
    </source>
</evidence>
<dbReference type="CDD" id="cd00082">
    <property type="entry name" value="HisKA"/>
    <property type="match status" value="1"/>
</dbReference>
<dbReference type="Pfam" id="PF02518">
    <property type="entry name" value="HATPase_c"/>
    <property type="match status" value="1"/>
</dbReference>
<dbReference type="InterPro" id="IPR036097">
    <property type="entry name" value="HisK_dim/P_sf"/>
</dbReference>
<keyword evidence="16" id="KW-1185">Reference proteome</keyword>
<comment type="caution">
    <text evidence="15">The sequence shown here is derived from an EMBL/GenBank/DDBJ whole genome shotgun (WGS) entry which is preliminary data.</text>
</comment>
<evidence type="ECO:0000256" key="8">
    <source>
        <dbReference type="ARBA" id="ARBA00022777"/>
    </source>
</evidence>
<sequence>MKKYLSVKAKAWILFAAIALFSAGLVASVSFYFYESLYLESQAEILEDQASGLKDAYLHEPEAVFEERFDWTLSSANLYGVVSSDPMALGSAVPLEQPENELVINSRERSQLQNGETVIISRMHEALDTRILGAAVPIVIDDGYLDTVILLYRPVAEINEAFYGIIPAVALIGGIFLFILFILIKRVEQEFIHPILELERHAQELAKGRYERRLHIDVENEIAGLADSFRFLAANLADEDEKKRVFIQNISHELRTPLSYIRGYSELLAGMKDAPDTGRCSEYSAIIYHEASRMNRLVDQLITLTQLEKADDKQTDFSPLVLSELLEEAVRNTQLKRADKEQSMSTEYNDELIIFGDEDRLLQVFINLLDNASRYTPQHGHISAEIKADAGNALIEISDNGEGIAPEKIPYLTDRFYRADKSRSRERGGVGIGLSIVKQIVETHSGELTFSSEPGKGTAVTVRLPLYDADGSEGTG</sequence>
<evidence type="ECO:0000256" key="6">
    <source>
        <dbReference type="ARBA" id="ARBA00022679"/>
    </source>
</evidence>
<evidence type="ECO:0000256" key="1">
    <source>
        <dbReference type="ARBA" id="ARBA00000085"/>
    </source>
</evidence>
<keyword evidence="11 12" id="KW-0472">Membrane</keyword>
<dbReference type="SMART" id="SM00388">
    <property type="entry name" value="HisKA"/>
    <property type="match status" value="1"/>
</dbReference>
<dbReference type="EMBL" id="FOGV01000022">
    <property type="protein sequence ID" value="SES23245.1"/>
    <property type="molecule type" value="Genomic_DNA"/>
</dbReference>
<dbReference type="AlphaFoldDB" id="A0A1H9VNF8"/>
<dbReference type="InterPro" id="IPR050736">
    <property type="entry name" value="Sensor_HK_Regulatory"/>
</dbReference>
<dbReference type="SUPFAM" id="SSF158472">
    <property type="entry name" value="HAMP domain-like"/>
    <property type="match status" value="1"/>
</dbReference>
<evidence type="ECO:0000313" key="16">
    <source>
        <dbReference type="Proteomes" id="UP000199318"/>
    </source>
</evidence>
<dbReference type="OrthoDB" id="3436at2"/>
<evidence type="ECO:0000256" key="3">
    <source>
        <dbReference type="ARBA" id="ARBA00012438"/>
    </source>
</evidence>
<name>A0A1H9VNF8_9BACI</name>
<dbReference type="CDD" id="cd06225">
    <property type="entry name" value="HAMP"/>
    <property type="match status" value="1"/>
</dbReference>
<protein>
    <recommendedName>
        <fullName evidence="3">histidine kinase</fullName>
        <ecNumber evidence="3">2.7.13.3</ecNumber>
    </recommendedName>
</protein>
<dbReference type="GO" id="GO:0005886">
    <property type="term" value="C:plasma membrane"/>
    <property type="evidence" value="ECO:0007669"/>
    <property type="project" value="UniProtKB-SubCell"/>
</dbReference>
<dbReference type="InterPro" id="IPR003594">
    <property type="entry name" value="HATPase_dom"/>
</dbReference>
<dbReference type="SUPFAM" id="SSF55874">
    <property type="entry name" value="ATPase domain of HSP90 chaperone/DNA topoisomerase II/histidine kinase"/>
    <property type="match status" value="1"/>
</dbReference>
<dbReference type="InterPro" id="IPR003661">
    <property type="entry name" value="HisK_dim/P_dom"/>
</dbReference>
<dbReference type="RefSeq" id="WP_093073958.1">
    <property type="nucleotide sequence ID" value="NZ_FOGV01000022.1"/>
</dbReference>
<feature type="transmembrane region" description="Helical" evidence="12">
    <location>
        <begin position="12"/>
        <end position="34"/>
    </location>
</feature>
<dbReference type="Pfam" id="PF00672">
    <property type="entry name" value="HAMP"/>
    <property type="match status" value="1"/>
</dbReference>
<dbReference type="EC" id="2.7.13.3" evidence="3"/>
<dbReference type="SMART" id="SM00304">
    <property type="entry name" value="HAMP"/>
    <property type="match status" value="1"/>
</dbReference>
<evidence type="ECO:0000256" key="9">
    <source>
        <dbReference type="ARBA" id="ARBA00022840"/>
    </source>
</evidence>
<dbReference type="FunFam" id="1.10.287.130:FF:000001">
    <property type="entry name" value="Two-component sensor histidine kinase"/>
    <property type="match status" value="1"/>
</dbReference>
<dbReference type="SUPFAM" id="SSF47384">
    <property type="entry name" value="Homodimeric domain of signal transducing histidine kinase"/>
    <property type="match status" value="1"/>
</dbReference>
<dbReference type="Gene3D" id="6.10.340.10">
    <property type="match status" value="1"/>
</dbReference>
<dbReference type="InterPro" id="IPR004358">
    <property type="entry name" value="Sig_transdc_His_kin-like_C"/>
</dbReference>
<evidence type="ECO:0000256" key="11">
    <source>
        <dbReference type="ARBA" id="ARBA00023136"/>
    </source>
</evidence>
<dbReference type="PANTHER" id="PTHR43711:SF1">
    <property type="entry name" value="HISTIDINE KINASE 1"/>
    <property type="match status" value="1"/>
</dbReference>
<evidence type="ECO:0000256" key="2">
    <source>
        <dbReference type="ARBA" id="ARBA00004651"/>
    </source>
</evidence>
<dbReference type="CDD" id="cd00075">
    <property type="entry name" value="HATPase"/>
    <property type="match status" value="1"/>
</dbReference>
<dbReference type="Proteomes" id="UP000199318">
    <property type="component" value="Unassembled WGS sequence"/>
</dbReference>
<dbReference type="PANTHER" id="PTHR43711">
    <property type="entry name" value="TWO-COMPONENT HISTIDINE KINASE"/>
    <property type="match status" value="1"/>
</dbReference>
<reference evidence="16" key="1">
    <citation type="submission" date="2016-10" db="EMBL/GenBank/DDBJ databases">
        <authorList>
            <person name="de Groot N.N."/>
        </authorList>
    </citation>
    <scope>NUCLEOTIDE SEQUENCE [LARGE SCALE GENOMIC DNA]</scope>
    <source>
        <strain evidence="16">10nlg</strain>
    </source>
</reference>
<dbReference type="PROSITE" id="PS50109">
    <property type="entry name" value="HIS_KIN"/>
    <property type="match status" value="1"/>
</dbReference>
<evidence type="ECO:0000256" key="4">
    <source>
        <dbReference type="ARBA" id="ARBA00022475"/>
    </source>
</evidence>
<comment type="subcellular location">
    <subcellularLocation>
        <location evidence="2">Cell membrane</location>
        <topology evidence="2">Multi-pass membrane protein</topology>
    </subcellularLocation>
</comment>
<dbReference type="GO" id="GO:0000155">
    <property type="term" value="F:phosphorelay sensor kinase activity"/>
    <property type="evidence" value="ECO:0007669"/>
    <property type="project" value="InterPro"/>
</dbReference>
<keyword evidence="9" id="KW-0067">ATP-binding</keyword>
<dbReference type="PROSITE" id="PS50885">
    <property type="entry name" value="HAMP"/>
    <property type="match status" value="1"/>
</dbReference>
<gene>
    <name evidence="15" type="ORF">SAMN05444126_12237</name>
</gene>
<evidence type="ECO:0000259" key="14">
    <source>
        <dbReference type="PROSITE" id="PS50885"/>
    </source>
</evidence>
<comment type="catalytic activity">
    <reaction evidence="1">
        <text>ATP + protein L-histidine = ADP + protein N-phospho-L-histidine.</text>
        <dbReference type="EC" id="2.7.13.3"/>
    </reaction>
</comment>
<evidence type="ECO:0000313" key="15">
    <source>
        <dbReference type="EMBL" id="SES23245.1"/>
    </source>
</evidence>
<keyword evidence="6" id="KW-0808">Transferase</keyword>
<feature type="domain" description="HAMP" evidence="14">
    <location>
        <begin position="189"/>
        <end position="241"/>
    </location>
</feature>
<dbReference type="InterPro" id="IPR036890">
    <property type="entry name" value="HATPase_C_sf"/>
</dbReference>
<evidence type="ECO:0000256" key="5">
    <source>
        <dbReference type="ARBA" id="ARBA00022553"/>
    </source>
</evidence>
<keyword evidence="10" id="KW-0902">Two-component regulatory system</keyword>
<evidence type="ECO:0000256" key="12">
    <source>
        <dbReference type="SAM" id="Phobius"/>
    </source>
</evidence>
<dbReference type="FunFam" id="3.30.565.10:FF:000006">
    <property type="entry name" value="Sensor histidine kinase WalK"/>
    <property type="match status" value="1"/>
</dbReference>
<organism evidence="15 16">
    <name type="scientific">Salisediminibacterium halotolerans</name>
    <dbReference type="NCBI Taxonomy" id="517425"/>
    <lineage>
        <taxon>Bacteria</taxon>
        <taxon>Bacillati</taxon>
        <taxon>Bacillota</taxon>
        <taxon>Bacilli</taxon>
        <taxon>Bacillales</taxon>
        <taxon>Bacillaceae</taxon>
        <taxon>Salisediminibacterium</taxon>
    </lineage>
</organism>
<evidence type="ECO:0000256" key="7">
    <source>
        <dbReference type="ARBA" id="ARBA00022741"/>
    </source>
</evidence>
<dbReference type="Gene3D" id="3.30.565.10">
    <property type="entry name" value="Histidine kinase-like ATPase, C-terminal domain"/>
    <property type="match status" value="1"/>
</dbReference>
<dbReference type="PRINTS" id="PR00344">
    <property type="entry name" value="BCTRLSENSOR"/>
</dbReference>
<dbReference type="STRING" id="1464123.SAMN05444126_12237"/>
<feature type="transmembrane region" description="Helical" evidence="12">
    <location>
        <begin position="161"/>
        <end position="184"/>
    </location>
</feature>
<keyword evidence="12" id="KW-0812">Transmembrane</keyword>
<proteinExistence type="predicted"/>
<accession>A0A1H9VNF8</accession>
<dbReference type="Gene3D" id="1.10.287.130">
    <property type="match status" value="1"/>
</dbReference>
<feature type="domain" description="Histidine kinase" evidence="13">
    <location>
        <begin position="249"/>
        <end position="468"/>
    </location>
</feature>